<dbReference type="AlphaFoldDB" id="A0A5E4PJ31"/>
<dbReference type="InterPro" id="IPR023213">
    <property type="entry name" value="CAT-like_dom_sf"/>
</dbReference>
<gene>
    <name evidence="3" type="primary">lgrD</name>
    <name evidence="3" type="ORF">AQUSIP_16720</name>
</gene>
<dbReference type="InterPro" id="IPR025110">
    <property type="entry name" value="AMP-bd_C"/>
</dbReference>
<dbReference type="KEGG" id="asip:AQUSIP_16720"/>
<evidence type="ECO:0000313" key="3">
    <source>
        <dbReference type="EMBL" id="VVC76361.1"/>
    </source>
</evidence>
<dbReference type="InterPro" id="IPR001242">
    <property type="entry name" value="Condensation_dom"/>
</dbReference>
<dbReference type="EMBL" id="LR699119">
    <property type="protein sequence ID" value="VVC76361.1"/>
    <property type="molecule type" value="Genomic_DNA"/>
</dbReference>
<dbReference type="GO" id="GO:0031177">
    <property type="term" value="F:phosphopantetheine binding"/>
    <property type="evidence" value="ECO:0007669"/>
    <property type="project" value="TreeGrafter"/>
</dbReference>
<dbReference type="Gene3D" id="3.40.50.12780">
    <property type="entry name" value="N-terminal domain of ligase-like"/>
    <property type="match status" value="1"/>
</dbReference>
<dbReference type="Pfam" id="PF00501">
    <property type="entry name" value="AMP-binding"/>
    <property type="match status" value="1"/>
</dbReference>
<protein>
    <submittedName>
        <fullName evidence="3">Linear gramicidin synthase subunit D</fullName>
    </submittedName>
</protein>
<dbReference type="Proteomes" id="UP000324194">
    <property type="component" value="Chromosome 1"/>
</dbReference>
<dbReference type="SUPFAM" id="SSF47336">
    <property type="entry name" value="ACP-like"/>
    <property type="match status" value="1"/>
</dbReference>
<dbReference type="Gene3D" id="3.30.559.10">
    <property type="entry name" value="Chloramphenicol acetyltransferase-like domain"/>
    <property type="match status" value="1"/>
</dbReference>
<dbReference type="GO" id="GO:0003824">
    <property type="term" value="F:catalytic activity"/>
    <property type="evidence" value="ECO:0007669"/>
    <property type="project" value="InterPro"/>
</dbReference>
<reference evidence="3 4" key="1">
    <citation type="submission" date="2019-08" db="EMBL/GenBank/DDBJ databases">
        <authorList>
            <person name="Guy L."/>
        </authorList>
    </citation>
    <scope>NUCLEOTIDE SEQUENCE [LARGE SCALE GENOMIC DNA]</scope>
    <source>
        <strain evidence="3 4">SGT-108</strain>
    </source>
</reference>
<dbReference type="InterPro" id="IPR000873">
    <property type="entry name" value="AMP-dep_synth/lig_dom"/>
</dbReference>
<sequence length="1169" mass="129210">MLHRKTVQPQAAQKSLLLLEKHYPDTGSNHRSVAVEITGSIDITLLRKAMAAVIARHEMLRATVQMNSDGPVFNITPVSDLTSHSDWPLRYLDSTQIAHSSSEVISVPTVSPRVENLRDTLTSLRAEDFIDGKFDLAHGPLWRSVLIKVGPDKYHFAMMFNHVMIDEGSIGVIFRDLSACYNAYLDNVTPALDPIPSLLELDFSLPLSEQSSRLLYWKQRLADLSSLNLQTDYSPRQSFRFTGKRMHFTLNTDTVKRLSLPPEFQGFSHNQILLGVLYSLLYRYSGESDICIGITSSNRRHQCVDAPTAEKLVNCFFNSMPLRLSSTKEASFIELLAQVKSSISSGLKNQLPLDMVFQHAVSAESKSALRTAMPFNVMLVLNQPKPTLTLRHTFATPPVELDLGRCKFPYFAINLDMIDTGEGALYQCCIEYNTDLFNDKTIERLIGHFQKAIEYFTQNPNGKISAAPLLLEEEVQLLDKLNATVTPPVTNLLVPDFFHQQALACPDKTFIVFHPKEGEAVKLSYQEVDKQTTQLANFLKSRGVGPGVPVGISLTRSPNLLIAMLAVLKAGGTIVTLETETCPALLHKIGNTKTSIILADNQTAPLFENICLPINLESGPTRDQISQESDQYHSPTEYGGVAPALTPGDPAYIMYTSGTSGEKPEPKGVVLSHAGFANLMNALFEQDIQHGSKVICTALPTFDAFLYDVLCAMISRGELHLTFESGRYSPRVLESIIRKHQINFGVFLPNLLSLLNPDLPLTDVTSMGASPHEDILTTWCNANIHRKVRNGLGHTETGICLSLHTYRPGTDHTIIGRPVRNMQIFILNPNDFSLCPLGVPGEIYVAGPGVAIGYLDNAALTQEKFPVMVYDSVKRVFTPSQDTSSPGAVRLYATGDYGCYQLQPGNGHIDTVVVKFMGRQDRQLKINGVRVELDLVESVLRSLPFIKDVVVLPNQGLTGLTAYLVPTNSEESAEHVIRKVRKFLPTTLLPSAAYPKSLTVLKEFPVTQNGKVDIRTLAAATTSSIVVEEQPITDLQAELRKIWSEILQKPISEINIHQSFKELGGDSFSMSSLEVVLTKKYNPDSQDLDINFLTYHMTIAKLAEKIESMLKPKADPILLQPGAMIVGQTTLLFKRRTGKTGSPPHSPGTSNVGDTASETYKPEQLKLSQ</sequence>
<feature type="compositionally biased region" description="Polar residues" evidence="1">
    <location>
        <begin position="1147"/>
        <end position="1158"/>
    </location>
</feature>
<dbReference type="Pfam" id="PF00668">
    <property type="entry name" value="Condensation"/>
    <property type="match status" value="1"/>
</dbReference>
<feature type="compositionally biased region" description="Basic and acidic residues" evidence="1">
    <location>
        <begin position="1160"/>
        <end position="1169"/>
    </location>
</feature>
<dbReference type="Gene3D" id="3.30.559.30">
    <property type="entry name" value="Nonribosomal peptide synthetase, condensation domain"/>
    <property type="match status" value="1"/>
</dbReference>
<dbReference type="GO" id="GO:0043041">
    <property type="term" value="P:amino acid activation for nonribosomal peptide biosynthetic process"/>
    <property type="evidence" value="ECO:0007669"/>
    <property type="project" value="TreeGrafter"/>
</dbReference>
<feature type="domain" description="Carrier" evidence="2">
    <location>
        <begin position="1030"/>
        <end position="1110"/>
    </location>
</feature>
<dbReference type="PROSITE" id="PS50075">
    <property type="entry name" value="CARRIER"/>
    <property type="match status" value="1"/>
</dbReference>
<dbReference type="SUPFAM" id="SSF56801">
    <property type="entry name" value="Acetyl-CoA synthetase-like"/>
    <property type="match status" value="1"/>
</dbReference>
<keyword evidence="4" id="KW-1185">Reference proteome</keyword>
<evidence type="ECO:0000313" key="4">
    <source>
        <dbReference type="Proteomes" id="UP000324194"/>
    </source>
</evidence>
<dbReference type="Gene3D" id="3.30.300.30">
    <property type="match status" value="1"/>
</dbReference>
<proteinExistence type="predicted"/>
<organism evidence="3 4">
    <name type="scientific">Aquicella siphonis</name>
    <dbReference type="NCBI Taxonomy" id="254247"/>
    <lineage>
        <taxon>Bacteria</taxon>
        <taxon>Pseudomonadati</taxon>
        <taxon>Pseudomonadota</taxon>
        <taxon>Gammaproteobacteria</taxon>
        <taxon>Legionellales</taxon>
        <taxon>Coxiellaceae</taxon>
        <taxon>Aquicella</taxon>
    </lineage>
</organism>
<accession>A0A5E4PJ31</accession>
<dbReference type="GO" id="GO:0005737">
    <property type="term" value="C:cytoplasm"/>
    <property type="evidence" value="ECO:0007669"/>
    <property type="project" value="TreeGrafter"/>
</dbReference>
<evidence type="ECO:0000259" key="2">
    <source>
        <dbReference type="PROSITE" id="PS50075"/>
    </source>
</evidence>
<dbReference type="InterPro" id="IPR009081">
    <property type="entry name" value="PP-bd_ACP"/>
</dbReference>
<dbReference type="SUPFAM" id="SSF52777">
    <property type="entry name" value="CoA-dependent acyltransferases"/>
    <property type="match status" value="2"/>
</dbReference>
<dbReference type="OrthoDB" id="9757559at2"/>
<dbReference type="Pfam" id="PF13193">
    <property type="entry name" value="AMP-binding_C"/>
    <property type="match status" value="1"/>
</dbReference>
<dbReference type="Gene3D" id="1.10.1200.10">
    <property type="entry name" value="ACP-like"/>
    <property type="match status" value="1"/>
</dbReference>
<name>A0A5E4PJ31_9COXI</name>
<dbReference type="PANTHER" id="PTHR45527:SF1">
    <property type="entry name" value="FATTY ACID SYNTHASE"/>
    <property type="match status" value="1"/>
</dbReference>
<dbReference type="RefSeq" id="WP_148339590.1">
    <property type="nucleotide sequence ID" value="NZ_LR699119.1"/>
</dbReference>
<dbReference type="InterPro" id="IPR045851">
    <property type="entry name" value="AMP-bd_C_sf"/>
</dbReference>
<evidence type="ECO:0000256" key="1">
    <source>
        <dbReference type="SAM" id="MobiDB-lite"/>
    </source>
</evidence>
<dbReference type="GO" id="GO:0044550">
    <property type="term" value="P:secondary metabolite biosynthetic process"/>
    <property type="evidence" value="ECO:0007669"/>
    <property type="project" value="TreeGrafter"/>
</dbReference>
<dbReference type="InterPro" id="IPR036736">
    <property type="entry name" value="ACP-like_sf"/>
</dbReference>
<dbReference type="PANTHER" id="PTHR45527">
    <property type="entry name" value="NONRIBOSOMAL PEPTIDE SYNTHETASE"/>
    <property type="match status" value="1"/>
</dbReference>
<dbReference type="InterPro" id="IPR042099">
    <property type="entry name" value="ANL_N_sf"/>
</dbReference>
<dbReference type="Pfam" id="PF00550">
    <property type="entry name" value="PP-binding"/>
    <property type="match status" value="1"/>
</dbReference>
<feature type="region of interest" description="Disordered" evidence="1">
    <location>
        <begin position="1136"/>
        <end position="1169"/>
    </location>
</feature>